<name>A0A7X8XZE1_9BACT</name>
<evidence type="ECO:0000313" key="1">
    <source>
        <dbReference type="EMBL" id="NLR94895.1"/>
    </source>
</evidence>
<keyword evidence="2" id="KW-1185">Reference proteome</keyword>
<dbReference type="AlphaFoldDB" id="A0A7X8XZE1"/>
<gene>
    <name evidence="1" type="ORF">HGP29_27060</name>
</gene>
<organism evidence="1 2">
    <name type="scientific">Flammeovirga agarivorans</name>
    <dbReference type="NCBI Taxonomy" id="2726742"/>
    <lineage>
        <taxon>Bacteria</taxon>
        <taxon>Pseudomonadati</taxon>
        <taxon>Bacteroidota</taxon>
        <taxon>Cytophagia</taxon>
        <taxon>Cytophagales</taxon>
        <taxon>Flammeovirgaceae</taxon>
        <taxon>Flammeovirga</taxon>
    </lineage>
</organism>
<dbReference type="EMBL" id="JABAIL010000016">
    <property type="protein sequence ID" value="NLR94895.1"/>
    <property type="molecule type" value="Genomic_DNA"/>
</dbReference>
<reference evidence="1 2" key="1">
    <citation type="submission" date="2020-04" db="EMBL/GenBank/DDBJ databases">
        <title>Flammeovirga sp. SR4, a novel species isolated from seawater.</title>
        <authorList>
            <person name="Wang X."/>
        </authorList>
    </citation>
    <scope>NUCLEOTIDE SEQUENCE [LARGE SCALE GENOMIC DNA]</scope>
    <source>
        <strain evidence="1 2">SR4</strain>
    </source>
</reference>
<evidence type="ECO:0000313" key="2">
    <source>
        <dbReference type="Proteomes" id="UP000585050"/>
    </source>
</evidence>
<dbReference type="Proteomes" id="UP000585050">
    <property type="component" value="Unassembled WGS sequence"/>
</dbReference>
<proteinExistence type="predicted"/>
<comment type="caution">
    <text evidence="1">The sequence shown here is derived from an EMBL/GenBank/DDBJ whole genome shotgun (WGS) entry which is preliminary data.</text>
</comment>
<protein>
    <submittedName>
        <fullName evidence="1">Uncharacterized protein</fullName>
    </submittedName>
</protein>
<accession>A0A7X8XZE1</accession>
<sequence length="128" mass="15116">MESTTKEVIDLTKVFSTISTQYEYMKNLISTKPAGMPLHVWSYQTREERYPEMWYLDKDGLAMPTKKQEEKFGGKRRYTLTENRSATIHIKTEDSSVIFILYLWDHSKAKGEDGRCSRMLVHRLPYKV</sequence>